<dbReference type="AlphaFoldDB" id="A0AB39BH90"/>
<evidence type="ECO:0000313" key="2">
    <source>
        <dbReference type="EMBL" id="XDI05604.1"/>
    </source>
</evidence>
<accession>A0AB39BH90</accession>
<reference evidence="2" key="1">
    <citation type="submission" date="2024-05" db="EMBL/GenBank/DDBJ databases">
        <title>Herbiconiux sp. A18JL235.</title>
        <authorList>
            <person name="Zhang G."/>
        </authorList>
    </citation>
    <scope>NUCLEOTIDE SEQUENCE</scope>
    <source>
        <strain evidence="2">A18JL235</strain>
    </source>
</reference>
<proteinExistence type="predicted"/>
<dbReference type="EMBL" id="CP162511">
    <property type="protein sequence ID" value="XDI05604.1"/>
    <property type="molecule type" value="Genomic_DNA"/>
</dbReference>
<dbReference type="RefSeq" id="WP_368497987.1">
    <property type="nucleotide sequence ID" value="NZ_CP162511.1"/>
</dbReference>
<evidence type="ECO:0000256" key="1">
    <source>
        <dbReference type="SAM" id="Phobius"/>
    </source>
</evidence>
<feature type="transmembrane region" description="Helical" evidence="1">
    <location>
        <begin position="89"/>
        <end position="122"/>
    </location>
</feature>
<keyword evidence="1" id="KW-1133">Transmembrane helix</keyword>
<feature type="transmembrane region" description="Helical" evidence="1">
    <location>
        <begin position="22"/>
        <end position="47"/>
    </location>
</feature>
<protein>
    <submittedName>
        <fullName evidence="2">Uncharacterized protein</fullName>
    </submittedName>
</protein>
<feature type="transmembrane region" description="Helical" evidence="1">
    <location>
        <begin position="53"/>
        <end position="77"/>
    </location>
</feature>
<keyword evidence="1" id="KW-0472">Membrane</keyword>
<feature type="transmembrane region" description="Helical" evidence="1">
    <location>
        <begin position="128"/>
        <end position="155"/>
    </location>
</feature>
<name>A0AB39BH90_9MICO</name>
<gene>
    <name evidence="2" type="ORF">ABFY20_00515</name>
</gene>
<organism evidence="2">
    <name type="scientific">Herbiconiux sp. A18JL235</name>
    <dbReference type="NCBI Taxonomy" id="3152363"/>
    <lineage>
        <taxon>Bacteria</taxon>
        <taxon>Bacillati</taxon>
        <taxon>Actinomycetota</taxon>
        <taxon>Actinomycetes</taxon>
        <taxon>Micrococcales</taxon>
        <taxon>Microbacteriaceae</taxon>
        <taxon>Herbiconiux</taxon>
    </lineage>
</organism>
<keyword evidence="1" id="KW-0812">Transmembrane</keyword>
<sequence>MTNPRLAGVVVLPTTSKWRARAAGLVVGVALSVPALVIEAVLLDAFVGGHEAVLEWSLLIAIACATGAGLLGPWLLLRRAPGVARPWATTVVSFAVLVPCVAVVHGVIGAAGAVAYLLSIAVIWSGQLFVTIAPVCAAVGLLLSVAVSVPVVPAVTRSFVRRAERDQVAPLRLRGG</sequence>